<evidence type="ECO:0000313" key="1">
    <source>
        <dbReference type="EMBL" id="ORZ28173.1"/>
    </source>
</evidence>
<gene>
    <name evidence="1" type="ORF">BCR41DRAFT_280433</name>
</gene>
<proteinExistence type="predicted"/>
<organism evidence="1 2">
    <name type="scientific">Lobosporangium transversale</name>
    <dbReference type="NCBI Taxonomy" id="64571"/>
    <lineage>
        <taxon>Eukaryota</taxon>
        <taxon>Fungi</taxon>
        <taxon>Fungi incertae sedis</taxon>
        <taxon>Mucoromycota</taxon>
        <taxon>Mortierellomycotina</taxon>
        <taxon>Mortierellomycetes</taxon>
        <taxon>Mortierellales</taxon>
        <taxon>Mortierellaceae</taxon>
        <taxon>Lobosporangium</taxon>
    </lineage>
</organism>
<feature type="non-terminal residue" evidence="1">
    <location>
        <position position="188"/>
    </location>
</feature>
<dbReference type="EMBL" id="MCFF01000002">
    <property type="protein sequence ID" value="ORZ28173.1"/>
    <property type="molecule type" value="Genomic_DNA"/>
</dbReference>
<protein>
    <submittedName>
        <fullName evidence="1">Uncharacterized protein</fullName>
    </submittedName>
</protein>
<dbReference type="Proteomes" id="UP000193648">
    <property type="component" value="Unassembled WGS sequence"/>
</dbReference>
<name>A0A1Y2H379_9FUNG</name>
<evidence type="ECO:0000313" key="2">
    <source>
        <dbReference type="Proteomes" id="UP000193648"/>
    </source>
</evidence>
<accession>A0A1Y2H379</accession>
<comment type="caution">
    <text evidence="1">The sequence shown here is derived from an EMBL/GenBank/DDBJ whole genome shotgun (WGS) entry which is preliminary data.</text>
</comment>
<dbReference type="GeneID" id="33562068"/>
<reference evidence="1 2" key="1">
    <citation type="submission" date="2016-07" db="EMBL/GenBank/DDBJ databases">
        <title>Pervasive Adenine N6-methylation of Active Genes in Fungi.</title>
        <authorList>
            <consortium name="DOE Joint Genome Institute"/>
            <person name="Mondo S.J."/>
            <person name="Dannebaum R.O."/>
            <person name="Kuo R.C."/>
            <person name="Labutti K."/>
            <person name="Haridas S."/>
            <person name="Kuo A."/>
            <person name="Salamov A."/>
            <person name="Ahrendt S.R."/>
            <person name="Lipzen A."/>
            <person name="Sullivan W."/>
            <person name="Andreopoulos W.B."/>
            <person name="Clum A."/>
            <person name="Lindquist E."/>
            <person name="Daum C."/>
            <person name="Ramamoorthy G.K."/>
            <person name="Gryganskyi A."/>
            <person name="Culley D."/>
            <person name="Magnuson J.K."/>
            <person name="James T.Y."/>
            <person name="O'Malley M.A."/>
            <person name="Stajich J.E."/>
            <person name="Spatafora J.W."/>
            <person name="Visel A."/>
            <person name="Grigoriev I.V."/>
        </authorList>
    </citation>
    <scope>NUCLEOTIDE SEQUENCE [LARGE SCALE GENOMIC DNA]</scope>
    <source>
        <strain evidence="1 2">NRRL 3116</strain>
    </source>
</reference>
<dbReference type="OrthoDB" id="2322499at2759"/>
<keyword evidence="2" id="KW-1185">Reference proteome</keyword>
<sequence>MDATDSPQFPSPLVMLVKFPHLEILSARYRRKQTSLATDTHTLKDMLRNGDFMPHSLKLRRWNVFHPYMTKEDVTGFKQILDAIAIVSTQARDEDSTNNDSALTEQTSGRISGVQLDIESSQSCSNIVWELERCRMCDAPQDRCWHCVWKCVTCGEERAPPYINHQTALERQRRRQVSVAATGTIVTN</sequence>
<dbReference type="RefSeq" id="XP_021885858.1">
    <property type="nucleotide sequence ID" value="XM_022020224.1"/>
</dbReference>
<dbReference type="InParanoid" id="A0A1Y2H379"/>
<dbReference type="AlphaFoldDB" id="A0A1Y2H379"/>